<gene>
    <name evidence="4" type="ORF">ACFO0N_01505</name>
</gene>
<dbReference type="SUPFAM" id="SSF56024">
    <property type="entry name" value="Phospholipase D/nuclease"/>
    <property type="match status" value="1"/>
</dbReference>
<evidence type="ECO:0000313" key="5">
    <source>
        <dbReference type="Proteomes" id="UP001595921"/>
    </source>
</evidence>
<dbReference type="AlphaFoldDB" id="A0ABD5P7G1"/>
<organism evidence="4 5">
    <name type="scientific">Halobium salinum</name>
    <dbReference type="NCBI Taxonomy" id="1364940"/>
    <lineage>
        <taxon>Archaea</taxon>
        <taxon>Methanobacteriati</taxon>
        <taxon>Methanobacteriota</taxon>
        <taxon>Stenosarchaea group</taxon>
        <taxon>Halobacteria</taxon>
        <taxon>Halobacteriales</taxon>
        <taxon>Haloferacaceae</taxon>
        <taxon>Halobium</taxon>
    </lineage>
</organism>
<evidence type="ECO:0000256" key="1">
    <source>
        <dbReference type="ARBA" id="ARBA00007287"/>
    </source>
</evidence>
<protein>
    <submittedName>
        <fullName evidence="4">TrmB family transcriptional regulator</fullName>
    </submittedName>
</protein>
<evidence type="ECO:0000259" key="2">
    <source>
        <dbReference type="Pfam" id="PF01978"/>
    </source>
</evidence>
<evidence type="ECO:0000259" key="3">
    <source>
        <dbReference type="Pfam" id="PF11495"/>
    </source>
</evidence>
<evidence type="ECO:0000313" key="4">
    <source>
        <dbReference type="EMBL" id="MFC4356618.1"/>
    </source>
</evidence>
<dbReference type="EMBL" id="JBHSDS010000002">
    <property type="protein sequence ID" value="MFC4356618.1"/>
    <property type="molecule type" value="Genomic_DNA"/>
</dbReference>
<dbReference type="Gene3D" id="1.10.10.10">
    <property type="entry name" value="Winged helix-like DNA-binding domain superfamily/Winged helix DNA-binding domain"/>
    <property type="match status" value="1"/>
</dbReference>
<sequence>MSADALREGLVAFGLSEKEAETYLAVLRAGEATTGEVSRAAGVSQGYVYEVATELAARGLVTVDETTSPTRLRARPPEEALSGFDERLDRMSEAVEELFRESAAGEPTVEVVHSRATVRKRVVRAVEGARREVLLTLPATEFEHVREALAEATARGVTVYLQLVAPVESSVARDEETDWDRYATVVKTWDATPPVTVVADEHTGVMGAHSILSGRHGTAYALVFSQRDIAGAFFGNAVSNFWPMGTVRHVADPEPLPATYDHVRTAVTDAALHRAAGRDLLADVTVRAVGAEESETTTYERVPVVDVRQSLVGEPTNEFPIENSLVFDTPDGRVATGSDDGSLRPFYEGYGAVSITLYDGSE</sequence>
<dbReference type="CDD" id="cd09124">
    <property type="entry name" value="PLDc_like_TrmB_middle"/>
    <property type="match status" value="1"/>
</dbReference>
<dbReference type="PANTHER" id="PTHR34293">
    <property type="entry name" value="HTH-TYPE TRANSCRIPTIONAL REGULATOR TRMBL2"/>
    <property type="match status" value="1"/>
</dbReference>
<comment type="similarity">
    <text evidence="1">Belongs to the transcriptional regulator TrmB family.</text>
</comment>
<accession>A0ABD5P7G1</accession>
<comment type="caution">
    <text evidence="4">The sequence shown here is derived from an EMBL/GenBank/DDBJ whole genome shotgun (WGS) entry which is preliminary data.</text>
</comment>
<name>A0ABD5P7G1_9EURY</name>
<dbReference type="Proteomes" id="UP001595921">
    <property type="component" value="Unassembled WGS sequence"/>
</dbReference>
<dbReference type="SUPFAM" id="SSF46785">
    <property type="entry name" value="Winged helix' DNA-binding domain"/>
    <property type="match status" value="1"/>
</dbReference>
<proteinExistence type="inferred from homology"/>
<dbReference type="InterPro" id="IPR036390">
    <property type="entry name" value="WH_DNA-bd_sf"/>
</dbReference>
<dbReference type="InterPro" id="IPR036388">
    <property type="entry name" value="WH-like_DNA-bd_sf"/>
</dbReference>
<dbReference type="InterPro" id="IPR002831">
    <property type="entry name" value="Tscrpt_reg_TrmB_N"/>
</dbReference>
<reference evidence="4 5" key="1">
    <citation type="journal article" date="2019" name="Int. J. Syst. Evol. Microbiol.">
        <title>The Global Catalogue of Microorganisms (GCM) 10K type strain sequencing project: providing services to taxonomists for standard genome sequencing and annotation.</title>
        <authorList>
            <consortium name="The Broad Institute Genomics Platform"/>
            <consortium name="The Broad Institute Genome Sequencing Center for Infectious Disease"/>
            <person name="Wu L."/>
            <person name="Ma J."/>
        </authorList>
    </citation>
    <scope>NUCLEOTIDE SEQUENCE [LARGE SCALE GENOMIC DNA]</scope>
    <source>
        <strain evidence="4 5">CGMCC 1.12553</strain>
    </source>
</reference>
<keyword evidence="5" id="KW-1185">Reference proteome</keyword>
<dbReference type="RefSeq" id="WP_267625055.1">
    <property type="nucleotide sequence ID" value="NZ_JAODIW010000010.1"/>
</dbReference>
<dbReference type="PANTHER" id="PTHR34293:SF1">
    <property type="entry name" value="HTH-TYPE TRANSCRIPTIONAL REGULATOR TRMBL2"/>
    <property type="match status" value="1"/>
</dbReference>
<dbReference type="Pfam" id="PF11495">
    <property type="entry name" value="Regulator_TrmB"/>
    <property type="match status" value="1"/>
</dbReference>
<feature type="domain" description="Transcription regulator TrmB N-terminal" evidence="2">
    <location>
        <begin position="12"/>
        <end position="78"/>
    </location>
</feature>
<dbReference type="InterPro" id="IPR021586">
    <property type="entry name" value="Tscrpt_reg_TrmB_C"/>
</dbReference>
<dbReference type="Pfam" id="PF01978">
    <property type="entry name" value="TrmB"/>
    <property type="match status" value="1"/>
</dbReference>
<dbReference type="InterPro" id="IPR051797">
    <property type="entry name" value="TrmB-like"/>
</dbReference>
<feature type="domain" description="Transcription regulator TrmB C-terminal" evidence="3">
    <location>
        <begin position="109"/>
        <end position="337"/>
    </location>
</feature>
<dbReference type="SUPFAM" id="SSF159071">
    <property type="entry name" value="TrmB C-terminal domain-like"/>
    <property type="match status" value="1"/>
</dbReference>